<reference evidence="1 2" key="1">
    <citation type="submission" date="2010-12" db="EMBL/GenBank/DDBJ databases">
        <title>The Genome Sequence of Coprobacillus sp. strain 29_1.</title>
        <authorList>
            <consortium name="The Broad Institute Genome Sequencing Platform"/>
            <person name="Earl A."/>
            <person name="Ward D."/>
            <person name="Feldgarden M."/>
            <person name="Gevers D."/>
            <person name="Daigneault M."/>
            <person name="Sibley C.D."/>
            <person name="White A."/>
            <person name="Strauss J."/>
            <person name="Allen-Vercoe E."/>
            <person name="Young S.K."/>
            <person name="Zeng Q."/>
            <person name="Gargeya S."/>
            <person name="Fitzgerald M."/>
            <person name="Haas B."/>
            <person name="Abouelleil A."/>
            <person name="Alvarado L."/>
            <person name="Arachchi H.M."/>
            <person name="Berlin A."/>
            <person name="Brown A."/>
            <person name="Chapman S.B."/>
            <person name="Chen Z."/>
            <person name="Dunbar C."/>
            <person name="Freedman E."/>
            <person name="Gearin G."/>
            <person name="Gellesch M."/>
            <person name="Goldberg J."/>
            <person name="Griggs A."/>
            <person name="Gujja S."/>
            <person name="Heilman E."/>
            <person name="Heiman D."/>
            <person name="Howarth C."/>
            <person name="Larson L."/>
            <person name="Lui A."/>
            <person name="MacDonald P.J.P."/>
            <person name="Mehta T."/>
            <person name="Montmayeur A."/>
            <person name="Murphy C."/>
            <person name="Neiman D."/>
            <person name="Pearson M."/>
            <person name="Priest M."/>
            <person name="Roberts A."/>
            <person name="Saif S."/>
            <person name="Shea T."/>
            <person name="Shenoy N."/>
            <person name="Sisk P."/>
            <person name="Stolte C."/>
            <person name="Sykes S."/>
            <person name="White J."/>
            <person name="Yandava C."/>
            <person name="Nusbaum C."/>
            <person name="Birren B."/>
        </authorList>
    </citation>
    <scope>NUCLEOTIDE SEQUENCE [LARGE SCALE GENOMIC DNA]</scope>
    <source>
        <strain evidence="1 2">29_1</strain>
    </source>
</reference>
<dbReference type="AlphaFoldDB" id="E7GAC7"/>
<evidence type="ECO:0008006" key="3">
    <source>
        <dbReference type="Google" id="ProtNLM"/>
    </source>
</evidence>
<organism evidence="1 2">
    <name type="scientific">Coprobacillus cateniformis</name>
    <dbReference type="NCBI Taxonomy" id="100884"/>
    <lineage>
        <taxon>Bacteria</taxon>
        <taxon>Bacillati</taxon>
        <taxon>Bacillota</taxon>
        <taxon>Erysipelotrichia</taxon>
        <taxon>Erysipelotrichales</taxon>
        <taxon>Coprobacillaceae</taxon>
        <taxon>Coprobacillus</taxon>
    </lineage>
</organism>
<dbReference type="EMBL" id="ADKX01000030">
    <property type="protein sequence ID" value="EFW05135.1"/>
    <property type="molecule type" value="Genomic_DNA"/>
</dbReference>
<name>E7GAC7_9FIRM</name>
<dbReference type="eggNOG" id="ENOG50335CS">
    <property type="taxonomic scope" value="Bacteria"/>
</dbReference>
<evidence type="ECO:0000313" key="2">
    <source>
        <dbReference type="Proteomes" id="UP000003157"/>
    </source>
</evidence>
<dbReference type="STRING" id="100884.GCA_000269565_03559"/>
<comment type="caution">
    <text evidence="1">The sequence shown here is derived from an EMBL/GenBank/DDBJ whole genome shotgun (WGS) entry which is preliminary data.</text>
</comment>
<dbReference type="Proteomes" id="UP000003157">
    <property type="component" value="Unassembled WGS sequence"/>
</dbReference>
<sequence length="193" mass="22581">MAKILLISSGLKHAQDFVEPFLKRLEVYLNSKADCDCIDVRRAETFDERTFFEYDQVVFLFSTAMNSIPSSTLEIFQKLELQSKNHTEIYALIACDEYEAEKCNLSERIIQKWCQREDLKFQGSLKIGSAFFIMKSASKFVVSNYIKDFATAIGKHESVDLKVSMLTDKIFMKTANKYWNKEIRKKYKEKMKK</sequence>
<dbReference type="OrthoDB" id="1026745at2"/>
<dbReference type="HOGENOM" id="CLU_1406644_0_0_9"/>
<protein>
    <recommendedName>
        <fullName evidence="3">Flavodoxin domain-containing protein</fullName>
    </recommendedName>
</protein>
<dbReference type="RefSeq" id="WP_008788825.1">
    <property type="nucleotide sequence ID" value="NZ_AKCB01000003.1"/>
</dbReference>
<proteinExistence type="predicted"/>
<gene>
    <name evidence="1" type="ORF">HMPREF9488_01717</name>
</gene>
<evidence type="ECO:0000313" key="1">
    <source>
        <dbReference type="EMBL" id="EFW05135.1"/>
    </source>
</evidence>
<dbReference type="GeneID" id="78231315"/>
<keyword evidence="2" id="KW-1185">Reference proteome</keyword>
<accession>E7GAC7</accession>